<dbReference type="RefSeq" id="XP_040698209.1">
    <property type="nucleotide sequence ID" value="XM_040842855.1"/>
</dbReference>
<proteinExistence type="predicted"/>
<dbReference type="Proteomes" id="UP000184356">
    <property type="component" value="Unassembled WGS sequence"/>
</dbReference>
<keyword evidence="2" id="KW-1185">Reference proteome</keyword>
<dbReference type="OrthoDB" id="4276722at2759"/>
<dbReference type="VEuPathDB" id="FungiDB:ASPSYDRAFT_159811"/>
<gene>
    <name evidence="1" type="ORF">ASPSYDRAFT_159811</name>
</gene>
<protein>
    <submittedName>
        <fullName evidence="1">Uncharacterized protein</fullName>
    </submittedName>
</protein>
<reference evidence="2" key="1">
    <citation type="journal article" date="2017" name="Genome Biol.">
        <title>Comparative genomics reveals high biological diversity and specific adaptations in the industrially and medically important fungal genus Aspergillus.</title>
        <authorList>
            <person name="de Vries R.P."/>
            <person name="Riley R."/>
            <person name="Wiebenga A."/>
            <person name="Aguilar-Osorio G."/>
            <person name="Amillis S."/>
            <person name="Uchima C.A."/>
            <person name="Anderluh G."/>
            <person name="Asadollahi M."/>
            <person name="Askin M."/>
            <person name="Barry K."/>
            <person name="Battaglia E."/>
            <person name="Bayram O."/>
            <person name="Benocci T."/>
            <person name="Braus-Stromeyer S.A."/>
            <person name="Caldana C."/>
            <person name="Canovas D."/>
            <person name="Cerqueira G.C."/>
            <person name="Chen F."/>
            <person name="Chen W."/>
            <person name="Choi C."/>
            <person name="Clum A."/>
            <person name="Dos Santos R.A."/>
            <person name="Damasio A.R."/>
            <person name="Diallinas G."/>
            <person name="Emri T."/>
            <person name="Fekete E."/>
            <person name="Flipphi M."/>
            <person name="Freyberg S."/>
            <person name="Gallo A."/>
            <person name="Gournas C."/>
            <person name="Habgood R."/>
            <person name="Hainaut M."/>
            <person name="Harispe M.L."/>
            <person name="Henrissat B."/>
            <person name="Hilden K.S."/>
            <person name="Hope R."/>
            <person name="Hossain A."/>
            <person name="Karabika E."/>
            <person name="Karaffa L."/>
            <person name="Karanyi Z."/>
            <person name="Krasevec N."/>
            <person name="Kuo A."/>
            <person name="Kusch H."/>
            <person name="LaButti K."/>
            <person name="Lagendijk E.L."/>
            <person name="Lapidus A."/>
            <person name="Levasseur A."/>
            <person name="Lindquist E."/>
            <person name="Lipzen A."/>
            <person name="Logrieco A.F."/>
            <person name="MacCabe A."/>
            <person name="Maekelae M.R."/>
            <person name="Malavazi I."/>
            <person name="Melin P."/>
            <person name="Meyer V."/>
            <person name="Mielnichuk N."/>
            <person name="Miskei M."/>
            <person name="Molnar A.P."/>
            <person name="Mule G."/>
            <person name="Ngan C.Y."/>
            <person name="Orejas M."/>
            <person name="Orosz E."/>
            <person name="Ouedraogo J.P."/>
            <person name="Overkamp K.M."/>
            <person name="Park H.-S."/>
            <person name="Perrone G."/>
            <person name="Piumi F."/>
            <person name="Punt P.J."/>
            <person name="Ram A.F."/>
            <person name="Ramon A."/>
            <person name="Rauscher S."/>
            <person name="Record E."/>
            <person name="Riano-Pachon D.M."/>
            <person name="Robert V."/>
            <person name="Roehrig J."/>
            <person name="Ruller R."/>
            <person name="Salamov A."/>
            <person name="Salih N.S."/>
            <person name="Samson R.A."/>
            <person name="Sandor E."/>
            <person name="Sanguinetti M."/>
            <person name="Schuetze T."/>
            <person name="Sepcic K."/>
            <person name="Shelest E."/>
            <person name="Sherlock G."/>
            <person name="Sophianopoulou V."/>
            <person name="Squina F.M."/>
            <person name="Sun H."/>
            <person name="Susca A."/>
            <person name="Todd R.B."/>
            <person name="Tsang A."/>
            <person name="Unkles S.E."/>
            <person name="van de Wiele N."/>
            <person name="van Rossen-Uffink D."/>
            <person name="Oliveira J.V."/>
            <person name="Vesth T.C."/>
            <person name="Visser J."/>
            <person name="Yu J.-H."/>
            <person name="Zhou M."/>
            <person name="Andersen M.R."/>
            <person name="Archer D.B."/>
            <person name="Baker S.E."/>
            <person name="Benoit I."/>
            <person name="Brakhage A.A."/>
            <person name="Braus G.H."/>
            <person name="Fischer R."/>
            <person name="Frisvad J.C."/>
            <person name="Goldman G.H."/>
            <person name="Houbraken J."/>
            <person name="Oakley B."/>
            <person name="Pocsi I."/>
            <person name="Scazzocchio C."/>
            <person name="Seiboth B."/>
            <person name="vanKuyk P.A."/>
            <person name="Wortman J."/>
            <person name="Dyer P.S."/>
            <person name="Grigoriev I.V."/>
        </authorList>
    </citation>
    <scope>NUCLEOTIDE SEQUENCE [LARGE SCALE GENOMIC DNA]</scope>
    <source>
        <strain evidence="2">CBS 593.65</strain>
    </source>
</reference>
<accession>A0A1L9T538</accession>
<organism evidence="1 2">
    <name type="scientific">Aspergillus sydowii CBS 593.65</name>
    <dbReference type="NCBI Taxonomy" id="1036612"/>
    <lineage>
        <taxon>Eukaryota</taxon>
        <taxon>Fungi</taxon>
        <taxon>Dikarya</taxon>
        <taxon>Ascomycota</taxon>
        <taxon>Pezizomycotina</taxon>
        <taxon>Eurotiomycetes</taxon>
        <taxon>Eurotiomycetidae</taxon>
        <taxon>Eurotiales</taxon>
        <taxon>Aspergillaceae</taxon>
        <taxon>Aspergillus</taxon>
        <taxon>Aspergillus subgen. Nidulantes</taxon>
    </lineage>
</organism>
<evidence type="ECO:0000313" key="2">
    <source>
        <dbReference type="Proteomes" id="UP000184356"/>
    </source>
</evidence>
<sequence>MSDSSSDSNGLRGGWQQVCHYKDHLGHPVVLEEYVRPHNEPDPEHLVPIQIYSLVPLDPDHEKLRDYLLGAFWDDEVMPLFEIYSYCPPDSFACIDHNRREIAFRKRHHRSGVENAPGLIPQFFRGIFDNEPPIGRCVLLRSHSYHLDQHDEGASAEGPDLLNFTRTFSSTRSDADDAQILDHPPEESYLESFELSTERITLREYVDQLVVLDIFFNSGQGGELHFGMDTDEGTPPDQPLPSEEEIRTQLSQQTAVGRFTLDSSVHVTQDGGIVTVANTPKGAEADLQYLICTPFLSHLDNTTSTPLLESTARLFSSVLQFHLPAPKTMNFKFSIPESHSNPWSGIRAAHDAVLTSQSTEFAPGALHKFAVNDGEPAALHRVTPQNELNSVAGAQATVGHPCGVFAVVLDRANFVGEAGVYFYIADYGDDELSTVESRSDDTEIRRCVGIAEAARRLAMLAVEEAAKGTPE</sequence>
<dbReference type="GeneID" id="63758928"/>
<evidence type="ECO:0000313" key="1">
    <source>
        <dbReference type="EMBL" id="OJJ54403.1"/>
    </source>
</evidence>
<name>A0A1L9T538_9EURO</name>
<dbReference type="EMBL" id="KV878594">
    <property type="protein sequence ID" value="OJJ54403.1"/>
    <property type="molecule type" value="Genomic_DNA"/>
</dbReference>
<dbReference type="AlphaFoldDB" id="A0A1L9T538"/>
<dbReference type="STRING" id="1036612.A0A1L9T538"/>